<dbReference type="FunFam" id="1.10.510.10:FF:000571">
    <property type="entry name" value="Maternal embryonic leucine zipper kinase"/>
    <property type="match status" value="1"/>
</dbReference>
<evidence type="ECO:0000259" key="5">
    <source>
        <dbReference type="PROSITE" id="PS50011"/>
    </source>
</evidence>
<proteinExistence type="predicted"/>
<dbReference type="VEuPathDB" id="TrichDB:TRFO_04588"/>
<feature type="domain" description="Protein kinase" evidence="5">
    <location>
        <begin position="143"/>
        <end position="396"/>
    </location>
</feature>
<sequence>MGCSCSRNAKVGNLSSPPSDKPNRSKNSLKNSTKDKSKIDNRNRSDIRNASKARHQENDDQANGQFYYLSSGFEEEDIPSLSVESIDSLPKRKAHKNRSHKNKSSSSESSLTSYSSIGSSVSSIDSNSGSVSLSYAGIEGVGYKFVRTLGHGASSTVVEMQRGNRNFAVKVCQKNSSTNNIFNRNKGTNDPKDEIVIMRRFTHPNVIKMYDFYEDDSEKKIFIVMELLTGGNISRCTTIEQKKVAFAQAVSALQYIHFQRIAHKDIKVDNILRAEDGSIRIADFGISELVPEGIEKVKTEMKGTPAYLAPEMFGENSYDPFSADVWSLGITLYFVLFSKLPFIAGKLADIQRKVTAEDVKFPEGTDRDAQDLIRKMLKKNPTNRIKLSEIWEHPWMKGMKKIVEQNETLITSGEKLYKNITPGLRKNSINRISTNNMSKVNLEMKM</sequence>
<feature type="compositionally biased region" description="Basic and acidic residues" evidence="4">
    <location>
        <begin position="32"/>
        <end position="58"/>
    </location>
</feature>
<comment type="caution">
    <text evidence="6">The sequence shown here is derived from an EMBL/GenBank/DDBJ whole genome shotgun (WGS) entry which is preliminary data.</text>
</comment>
<dbReference type="GO" id="GO:0004674">
    <property type="term" value="F:protein serine/threonine kinase activity"/>
    <property type="evidence" value="ECO:0007669"/>
    <property type="project" value="TreeGrafter"/>
</dbReference>
<dbReference type="PANTHER" id="PTHR24346">
    <property type="entry name" value="MAP/MICROTUBULE AFFINITY-REGULATING KINASE"/>
    <property type="match status" value="1"/>
</dbReference>
<evidence type="ECO:0000256" key="4">
    <source>
        <dbReference type="SAM" id="MobiDB-lite"/>
    </source>
</evidence>
<accession>A0A1J4KJG4</accession>
<evidence type="ECO:0000313" key="6">
    <source>
        <dbReference type="EMBL" id="OHT09493.1"/>
    </source>
</evidence>
<dbReference type="GO" id="GO:0005524">
    <property type="term" value="F:ATP binding"/>
    <property type="evidence" value="ECO:0007669"/>
    <property type="project" value="UniProtKB-UniRule"/>
</dbReference>
<feature type="region of interest" description="Disordered" evidence="4">
    <location>
        <begin position="1"/>
        <end position="66"/>
    </location>
</feature>
<dbReference type="RefSeq" id="XP_068362629.1">
    <property type="nucleotide sequence ID" value="XM_068491989.1"/>
</dbReference>
<dbReference type="Pfam" id="PF00069">
    <property type="entry name" value="Pkinase"/>
    <property type="match status" value="1"/>
</dbReference>
<dbReference type="AlphaFoldDB" id="A0A1J4KJG4"/>
<dbReference type="SUPFAM" id="SSF56112">
    <property type="entry name" value="Protein kinase-like (PK-like)"/>
    <property type="match status" value="1"/>
</dbReference>
<dbReference type="PANTHER" id="PTHR24346:SF77">
    <property type="entry name" value="SERINE THREONINE PROTEIN KINASE"/>
    <property type="match status" value="1"/>
</dbReference>
<evidence type="ECO:0000256" key="3">
    <source>
        <dbReference type="PROSITE-ProRule" id="PRU10141"/>
    </source>
</evidence>
<keyword evidence="7" id="KW-1185">Reference proteome</keyword>
<dbReference type="InterPro" id="IPR000719">
    <property type="entry name" value="Prot_kinase_dom"/>
</dbReference>
<dbReference type="EMBL" id="MLAK01000638">
    <property type="protein sequence ID" value="OHT09493.1"/>
    <property type="molecule type" value="Genomic_DNA"/>
</dbReference>
<reference evidence="6" key="1">
    <citation type="submission" date="2016-10" db="EMBL/GenBank/DDBJ databases">
        <authorList>
            <person name="Benchimol M."/>
            <person name="Almeida L.G."/>
            <person name="Vasconcelos A.T."/>
            <person name="Perreira-Neves A."/>
            <person name="Rosa I.A."/>
            <person name="Tasca T."/>
            <person name="Bogo M.R."/>
            <person name="de Souza W."/>
        </authorList>
    </citation>
    <scope>NUCLEOTIDE SEQUENCE [LARGE SCALE GENOMIC DNA]</scope>
    <source>
        <strain evidence="6">K</strain>
    </source>
</reference>
<keyword evidence="2 3" id="KW-0067">ATP-binding</keyword>
<dbReference type="PROSITE" id="PS50011">
    <property type="entry name" value="PROTEIN_KINASE_DOM"/>
    <property type="match status" value="1"/>
</dbReference>
<feature type="compositionally biased region" description="Low complexity" evidence="4">
    <location>
        <begin position="104"/>
        <end position="127"/>
    </location>
</feature>
<dbReference type="GO" id="GO:0005737">
    <property type="term" value="C:cytoplasm"/>
    <property type="evidence" value="ECO:0007669"/>
    <property type="project" value="TreeGrafter"/>
</dbReference>
<evidence type="ECO:0000313" key="7">
    <source>
        <dbReference type="Proteomes" id="UP000179807"/>
    </source>
</evidence>
<dbReference type="PROSITE" id="PS00107">
    <property type="entry name" value="PROTEIN_KINASE_ATP"/>
    <property type="match status" value="1"/>
</dbReference>
<keyword evidence="6" id="KW-0808">Transferase</keyword>
<organism evidence="6 7">
    <name type="scientific">Tritrichomonas foetus</name>
    <dbReference type="NCBI Taxonomy" id="1144522"/>
    <lineage>
        <taxon>Eukaryota</taxon>
        <taxon>Metamonada</taxon>
        <taxon>Parabasalia</taxon>
        <taxon>Tritrichomonadida</taxon>
        <taxon>Tritrichomonadidae</taxon>
        <taxon>Tritrichomonas</taxon>
    </lineage>
</organism>
<dbReference type="GeneID" id="94826693"/>
<dbReference type="SMART" id="SM00220">
    <property type="entry name" value="S_TKc"/>
    <property type="match status" value="1"/>
</dbReference>
<feature type="compositionally biased region" description="Basic residues" evidence="4">
    <location>
        <begin position="91"/>
        <end position="103"/>
    </location>
</feature>
<dbReference type="InterPro" id="IPR011009">
    <property type="entry name" value="Kinase-like_dom_sf"/>
</dbReference>
<evidence type="ECO:0000256" key="2">
    <source>
        <dbReference type="ARBA" id="ARBA00022840"/>
    </source>
</evidence>
<feature type="binding site" evidence="3">
    <location>
        <position position="170"/>
    </location>
    <ligand>
        <name>ATP</name>
        <dbReference type="ChEBI" id="CHEBI:30616"/>
    </ligand>
</feature>
<dbReference type="GO" id="GO:0035556">
    <property type="term" value="P:intracellular signal transduction"/>
    <property type="evidence" value="ECO:0007669"/>
    <property type="project" value="TreeGrafter"/>
</dbReference>
<protein>
    <submittedName>
        <fullName evidence="6">Calcium/calmodulin-dependent protein kinase kinase 2, beta</fullName>
    </submittedName>
</protein>
<keyword evidence="6" id="KW-0418">Kinase</keyword>
<evidence type="ECO:0000256" key="1">
    <source>
        <dbReference type="ARBA" id="ARBA00022741"/>
    </source>
</evidence>
<dbReference type="OrthoDB" id="68483at2759"/>
<dbReference type="Gene3D" id="1.10.510.10">
    <property type="entry name" value="Transferase(Phosphotransferase) domain 1"/>
    <property type="match status" value="1"/>
</dbReference>
<feature type="region of interest" description="Disordered" evidence="4">
    <location>
        <begin position="89"/>
        <end position="127"/>
    </location>
</feature>
<name>A0A1J4KJG4_9EUKA</name>
<dbReference type="Proteomes" id="UP000179807">
    <property type="component" value="Unassembled WGS sequence"/>
</dbReference>
<dbReference type="InterPro" id="IPR017441">
    <property type="entry name" value="Protein_kinase_ATP_BS"/>
</dbReference>
<keyword evidence="1 3" id="KW-0547">Nucleotide-binding</keyword>
<gene>
    <name evidence="6" type="ORF">TRFO_04588</name>
</gene>